<accession>A0A1M5U0T7</accession>
<dbReference type="AlphaFoldDB" id="A0A1M5U0T7"/>
<dbReference type="STRING" id="1089305.SAMN05444148_2321"/>
<dbReference type="RefSeq" id="WP_073086594.1">
    <property type="nucleotide sequence ID" value="NZ_FQWS01000002.1"/>
</dbReference>
<proteinExistence type="predicted"/>
<dbReference type="OrthoDB" id="1441035at2"/>
<gene>
    <name evidence="1" type="ORF">SAMN05444148_2321</name>
</gene>
<keyword evidence="2" id="KW-1185">Reference proteome</keyword>
<name>A0A1M5U0T7_9FLAO</name>
<evidence type="ECO:0000313" key="2">
    <source>
        <dbReference type="Proteomes" id="UP000184522"/>
    </source>
</evidence>
<organism evidence="1 2">
    <name type="scientific">Winogradskyella jejuensis</name>
    <dbReference type="NCBI Taxonomy" id="1089305"/>
    <lineage>
        <taxon>Bacteria</taxon>
        <taxon>Pseudomonadati</taxon>
        <taxon>Bacteroidota</taxon>
        <taxon>Flavobacteriia</taxon>
        <taxon>Flavobacteriales</taxon>
        <taxon>Flavobacteriaceae</taxon>
        <taxon>Winogradskyella</taxon>
    </lineage>
</organism>
<dbReference type="EMBL" id="FQWS01000002">
    <property type="protein sequence ID" value="SHH56263.1"/>
    <property type="molecule type" value="Genomic_DNA"/>
</dbReference>
<protein>
    <submittedName>
        <fullName evidence="1">Uncharacterized protein</fullName>
    </submittedName>
</protein>
<evidence type="ECO:0000313" key="1">
    <source>
        <dbReference type="EMBL" id="SHH56263.1"/>
    </source>
</evidence>
<dbReference type="Proteomes" id="UP000184522">
    <property type="component" value="Unassembled WGS sequence"/>
</dbReference>
<reference evidence="2" key="1">
    <citation type="submission" date="2016-11" db="EMBL/GenBank/DDBJ databases">
        <authorList>
            <person name="Varghese N."/>
            <person name="Submissions S."/>
        </authorList>
    </citation>
    <scope>NUCLEOTIDE SEQUENCE [LARGE SCALE GENOMIC DNA]</scope>
    <source>
        <strain evidence="2">DSM 25330</strain>
    </source>
</reference>
<sequence length="287" mass="34422">MKNYFFFLIFMIVIKGYSQYSVLPIDQVENKEFVYDFIKKIYIDKKLPILNPRNSKASFRTRFKSIDILESAKALDEDFGEIENIELEKVLLSDDSNRKIFRYRVFRRYLDNQFERRVFLDKNDKIIGLTGKGYWSDDYYEGLENPKVVEIDTSLINFNLKKRNLEFAFSSYNECSVNEFIELTEENSSYRSLKKGWKKFLLKECDSIKQKNGKLLNLKYSSSLTDSVFRYVHRYKVNFEKLERPSEIRIYSTLKNRFMGIFVIDVWYDKFYELDRAISKSKNILGN</sequence>